<keyword evidence="4 6" id="KW-1133">Transmembrane helix</keyword>
<feature type="transmembrane region" description="Helical" evidence="6">
    <location>
        <begin position="247"/>
        <end position="269"/>
    </location>
</feature>
<name>A0A3D5Q9K7_FLESI</name>
<feature type="transmembrane region" description="Helical" evidence="6">
    <location>
        <begin position="6"/>
        <end position="23"/>
    </location>
</feature>
<dbReference type="Proteomes" id="UP000262325">
    <property type="component" value="Unassembled WGS sequence"/>
</dbReference>
<comment type="caution">
    <text evidence="7">The sequence shown here is derived from an EMBL/GenBank/DDBJ whole genome shotgun (WGS) entry which is preliminary data.</text>
</comment>
<gene>
    <name evidence="7" type="ORF">DHM44_01890</name>
</gene>
<comment type="subcellular location">
    <subcellularLocation>
        <location evidence="1">Cell membrane</location>
        <topology evidence="1">Multi-pass membrane protein</topology>
    </subcellularLocation>
</comment>
<dbReference type="InterPro" id="IPR001851">
    <property type="entry name" value="ABC_transp_permease"/>
</dbReference>
<evidence type="ECO:0000313" key="8">
    <source>
        <dbReference type="Proteomes" id="UP000262325"/>
    </source>
</evidence>
<feature type="transmembrane region" description="Helical" evidence="6">
    <location>
        <begin position="108"/>
        <end position="126"/>
    </location>
</feature>
<dbReference type="PANTHER" id="PTHR30482">
    <property type="entry name" value="HIGH-AFFINITY BRANCHED-CHAIN AMINO ACID TRANSPORT SYSTEM PERMEASE"/>
    <property type="match status" value="1"/>
</dbReference>
<evidence type="ECO:0000313" key="7">
    <source>
        <dbReference type="EMBL" id="HCW92413.1"/>
    </source>
</evidence>
<feature type="transmembrane region" description="Helical" evidence="6">
    <location>
        <begin position="158"/>
        <end position="176"/>
    </location>
</feature>
<evidence type="ECO:0000256" key="6">
    <source>
        <dbReference type="SAM" id="Phobius"/>
    </source>
</evidence>
<evidence type="ECO:0000256" key="3">
    <source>
        <dbReference type="ARBA" id="ARBA00022692"/>
    </source>
</evidence>
<dbReference type="PANTHER" id="PTHR30482:SF18">
    <property type="entry name" value="BRANCHED AMINO ACID TRANSPORT SYSTEM PERMEASE"/>
    <property type="match status" value="1"/>
</dbReference>
<keyword evidence="3 6" id="KW-0812">Transmembrane</keyword>
<reference evidence="7 8" key="1">
    <citation type="journal article" date="2018" name="Nat. Biotechnol.">
        <title>A standardized bacterial taxonomy based on genome phylogeny substantially revises the tree of life.</title>
        <authorList>
            <person name="Parks D.H."/>
            <person name="Chuvochina M."/>
            <person name="Waite D.W."/>
            <person name="Rinke C."/>
            <person name="Skarshewski A."/>
            <person name="Chaumeil P.A."/>
            <person name="Hugenholtz P."/>
        </authorList>
    </citation>
    <scope>NUCLEOTIDE SEQUENCE [LARGE SCALE GENOMIC DNA]</scope>
    <source>
        <strain evidence="7">UBA8672</strain>
    </source>
</reference>
<feature type="transmembrane region" description="Helical" evidence="6">
    <location>
        <begin position="44"/>
        <end position="77"/>
    </location>
</feature>
<evidence type="ECO:0000256" key="4">
    <source>
        <dbReference type="ARBA" id="ARBA00022989"/>
    </source>
</evidence>
<dbReference type="AlphaFoldDB" id="A0A3D5Q9K7"/>
<evidence type="ECO:0000256" key="5">
    <source>
        <dbReference type="ARBA" id="ARBA00023136"/>
    </source>
</evidence>
<dbReference type="CDD" id="cd06581">
    <property type="entry name" value="TM_PBP1_LivM_like"/>
    <property type="match status" value="1"/>
</dbReference>
<dbReference type="InterPro" id="IPR043428">
    <property type="entry name" value="LivM-like"/>
</dbReference>
<keyword evidence="5 6" id="KW-0472">Membrane</keyword>
<protein>
    <submittedName>
        <fullName evidence="7">Branched-chain amino acid ABC transporter permease</fullName>
    </submittedName>
</protein>
<keyword evidence="2" id="KW-1003">Cell membrane</keyword>
<organism evidence="7 8">
    <name type="scientific">Flexistipes sinusarabici</name>
    <dbReference type="NCBI Taxonomy" id="2352"/>
    <lineage>
        <taxon>Bacteria</taxon>
        <taxon>Pseudomonadati</taxon>
        <taxon>Deferribacterota</taxon>
        <taxon>Deferribacteres</taxon>
        <taxon>Deferribacterales</taxon>
        <taxon>Flexistipitaceae</taxon>
        <taxon>Flexistipes</taxon>
    </lineage>
</organism>
<dbReference type="GO" id="GO:0005886">
    <property type="term" value="C:plasma membrane"/>
    <property type="evidence" value="ECO:0007669"/>
    <property type="project" value="UniProtKB-SubCell"/>
</dbReference>
<evidence type="ECO:0000256" key="2">
    <source>
        <dbReference type="ARBA" id="ARBA00022475"/>
    </source>
</evidence>
<dbReference type="Pfam" id="PF02653">
    <property type="entry name" value="BPD_transp_2"/>
    <property type="match status" value="1"/>
</dbReference>
<feature type="transmembrane region" description="Helical" evidence="6">
    <location>
        <begin position="83"/>
        <end position="101"/>
    </location>
</feature>
<evidence type="ECO:0000256" key="1">
    <source>
        <dbReference type="ARBA" id="ARBA00004651"/>
    </source>
</evidence>
<sequence length="313" mass="34201">MRKINYPFLIFVLAVLIAAKLLIKNEYYLSIVIFRMFNAINASCFNLLLGYTGIISLGQAAFYGIGAYFAVIVAASIGIKPVLAIFLASLFSALTAFIVGYPTLKLHGHYLAMATLGFGMIIYVLMNEMAFITGGPSGFLDISKFSFLGISIYGEHSFYVFVAIMFFIFTVLFEMFDKSYLSYKLKFIKESEFASKSFGINIFKTKLLVFSIAAGITAFNGGIYAYYSGFISPVSFNFSYSIKLLTMAIVGGLGTVPGGIIGAAVLTALPEFMASIEDYEMILYGCFLAITIIFLPGGLTGLIKRILNKNAAD</sequence>
<dbReference type="GO" id="GO:0015658">
    <property type="term" value="F:branched-chain amino acid transmembrane transporter activity"/>
    <property type="evidence" value="ECO:0007669"/>
    <property type="project" value="InterPro"/>
</dbReference>
<feature type="transmembrane region" description="Helical" evidence="6">
    <location>
        <begin position="281"/>
        <end position="303"/>
    </location>
</feature>
<accession>A0A3D5Q9K7</accession>
<dbReference type="EMBL" id="DPPF01000040">
    <property type="protein sequence ID" value="HCW92413.1"/>
    <property type="molecule type" value="Genomic_DNA"/>
</dbReference>
<feature type="transmembrane region" description="Helical" evidence="6">
    <location>
        <begin position="207"/>
        <end position="227"/>
    </location>
</feature>
<proteinExistence type="predicted"/>